<protein>
    <recommendedName>
        <fullName evidence="3">RRM domain-containing protein</fullName>
    </recommendedName>
</protein>
<dbReference type="InterPro" id="IPR035979">
    <property type="entry name" value="RBD_domain_sf"/>
</dbReference>
<dbReference type="InterPro" id="IPR012677">
    <property type="entry name" value="Nucleotide-bd_a/b_plait_sf"/>
</dbReference>
<organism evidence="4">
    <name type="scientific">Fagus sylvatica</name>
    <name type="common">Beechnut</name>
    <dbReference type="NCBI Taxonomy" id="28930"/>
    <lineage>
        <taxon>Eukaryota</taxon>
        <taxon>Viridiplantae</taxon>
        <taxon>Streptophyta</taxon>
        <taxon>Embryophyta</taxon>
        <taxon>Tracheophyta</taxon>
        <taxon>Spermatophyta</taxon>
        <taxon>Magnoliopsida</taxon>
        <taxon>eudicotyledons</taxon>
        <taxon>Gunneridae</taxon>
        <taxon>Pentapetalae</taxon>
        <taxon>rosids</taxon>
        <taxon>fabids</taxon>
        <taxon>Fagales</taxon>
        <taxon>Fagaceae</taxon>
        <taxon>Fagus</taxon>
    </lineage>
</organism>
<feature type="domain" description="RRM" evidence="3">
    <location>
        <begin position="192"/>
        <end position="279"/>
    </location>
</feature>
<feature type="compositionally biased region" description="Acidic residues" evidence="2">
    <location>
        <begin position="89"/>
        <end position="114"/>
    </location>
</feature>
<dbReference type="Gene3D" id="3.30.70.330">
    <property type="match status" value="1"/>
</dbReference>
<dbReference type="SUPFAM" id="SSF54928">
    <property type="entry name" value="RNA-binding domain, RBD"/>
    <property type="match status" value="1"/>
</dbReference>
<dbReference type="CDD" id="cd00590">
    <property type="entry name" value="RRM_SF"/>
    <property type="match status" value="1"/>
</dbReference>
<dbReference type="PANTHER" id="PTHR37200">
    <property type="entry name" value="RNA-BINDING (RRM/RBD/RNP MOTIFS) FAMILY PROTEIN"/>
    <property type="match status" value="1"/>
</dbReference>
<evidence type="ECO:0000256" key="1">
    <source>
        <dbReference type="PROSITE-ProRule" id="PRU00176"/>
    </source>
</evidence>
<dbReference type="Pfam" id="PF00076">
    <property type="entry name" value="RRM_1"/>
    <property type="match status" value="1"/>
</dbReference>
<feature type="compositionally biased region" description="Basic and acidic residues" evidence="2">
    <location>
        <begin position="175"/>
        <end position="184"/>
    </location>
</feature>
<evidence type="ECO:0000313" key="4">
    <source>
        <dbReference type="EMBL" id="SPC72238.1"/>
    </source>
</evidence>
<gene>
    <name evidence="4" type="ORF">FSB_LOCUS120</name>
</gene>
<dbReference type="PROSITE" id="PS50102">
    <property type="entry name" value="RRM"/>
    <property type="match status" value="1"/>
</dbReference>
<dbReference type="EMBL" id="OIVN01000001">
    <property type="protein sequence ID" value="SPC72238.1"/>
    <property type="molecule type" value="Genomic_DNA"/>
</dbReference>
<feature type="region of interest" description="Disordered" evidence="2">
    <location>
        <begin position="83"/>
        <end position="114"/>
    </location>
</feature>
<keyword evidence="1" id="KW-0694">RNA-binding</keyword>
<dbReference type="GO" id="GO:0003723">
    <property type="term" value="F:RNA binding"/>
    <property type="evidence" value="ECO:0007669"/>
    <property type="project" value="UniProtKB-UniRule"/>
</dbReference>
<dbReference type="AlphaFoldDB" id="A0A2N9EC14"/>
<feature type="region of interest" description="Disordered" evidence="2">
    <location>
        <begin position="167"/>
        <end position="187"/>
    </location>
</feature>
<sequence length="463" mass="51777">MVKLNTLVFPSPCNSTSFLTSQCTNSTTSLSFPTKTHNLSFLPNTCSNASLPQFNQTHLHFRLFLGLPRSGFPLFALNKRGKGGIHGFDDEEEEEEEEAYDDEDDDYEEEDEEEEILLPFDKMKIRTKNKPRGFGVGKVYDTCIEDKLLEEMEQSIQAQDINVSKLKNEPISPSSKKDNQKSKAPEVVPSGVRVRVVNLPKKKNIHRDLKSAFVGVPGIRNIIPAVFGNKKTRDPVCKGFAFVDFKSEEDATRFVQMFSRQTIMFGKIQKQINCDIIQSPSSAHVQSTDIPYTSPPLTVLALEEDLNKASNVVASSLGSWEEITSDELDNTDDEFVRAEVGDSRENLETVGLLKINVGDNSMEPRKDSLTDSSSSKLERVQVLEKKLLAKGKGEKVPEKKLHAKVKGEKVPEKKLLAKEKRVKIPKLDIPGSAKRLRVKEKAVLNDVFAKYRVQAAMASKEGS</sequence>
<evidence type="ECO:0000259" key="3">
    <source>
        <dbReference type="PROSITE" id="PS50102"/>
    </source>
</evidence>
<dbReference type="InterPro" id="IPR000504">
    <property type="entry name" value="RRM_dom"/>
</dbReference>
<proteinExistence type="predicted"/>
<accession>A0A2N9EC14</accession>
<dbReference type="PANTHER" id="PTHR37200:SF1">
    <property type="entry name" value="RNA-BINDING (RRM_RBD_RNP MOTIFS) FAMILY PROTEIN"/>
    <property type="match status" value="1"/>
</dbReference>
<evidence type="ECO:0000256" key="2">
    <source>
        <dbReference type="SAM" id="MobiDB-lite"/>
    </source>
</evidence>
<name>A0A2N9EC14_FAGSY</name>
<reference evidence="4" key="1">
    <citation type="submission" date="2018-02" db="EMBL/GenBank/DDBJ databases">
        <authorList>
            <person name="Cohen D.B."/>
            <person name="Kent A.D."/>
        </authorList>
    </citation>
    <scope>NUCLEOTIDE SEQUENCE</scope>
</reference>